<sequence>MLKRSTSGRHEFIELLSMLASSINGLRKFLTPDFHPYGKRLSCNADPDRIRFQRIQGIVGFHKVIKIMG</sequence>
<evidence type="ECO:0000313" key="1">
    <source>
        <dbReference type="EMBL" id="RZC52082.1"/>
    </source>
</evidence>
<dbReference type="Gramene" id="RZC52082">
    <property type="protein sequence ID" value="RZC52082"/>
    <property type="gene ID" value="C5167_020505"/>
</dbReference>
<protein>
    <submittedName>
        <fullName evidence="1">Uncharacterized protein</fullName>
    </submittedName>
</protein>
<gene>
    <name evidence="1" type="ORF">C5167_020505</name>
</gene>
<reference evidence="1 2" key="1">
    <citation type="journal article" date="2018" name="Science">
        <title>The opium poppy genome and morphinan production.</title>
        <authorList>
            <person name="Guo L."/>
            <person name="Winzer T."/>
            <person name="Yang X."/>
            <person name="Li Y."/>
            <person name="Ning Z."/>
            <person name="He Z."/>
            <person name="Teodor R."/>
            <person name="Lu Y."/>
            <person name="Bowser T.A."/>
            <person name="Graham I.A."/>
            <person name="Ye K."/>
        </authorList>
    </citation>
    <scope>NUCLEOTIDE SEQUENCE [LARGE SCALE GENOMIC DNA]</scope>
    <source>
        <strain evidence="2">cv. HN1</strain>
        <tissue evidence="1">Leaves</tissue>
    </source>
</reference>
<organism evidence="1 2">
    <name type="scientific">Papaver somniferum</name>
    <name type="common">Opium poppy</name>
    <dbReference type="NCBI Taxonomy" id="3469"/>
    <lineage>
        <taxon>Eukaryota</taxon>
        <taxon>Viridiplantae</taxon>
        <taxon>Streptophyta</taxon>
        <taxon>Embryophyta</taxon>
        <taxon>Tracheophyta</taxon>
        <taxon>Spermatophyta</taxon>
        <taxon>Magnoliopsida</taxon>
        <taxon>Ranunculales</taxon>
        <taxon>Papaveraceae</taxon>
        <taxon>Papaveroideae</taxon>
        <taxon>Papaver</taxon>
    </lineage>
</organism>
<evidence type="ECO:0000313" key="2">
    <source>
        <dbReference type="Proteomes" id="UP000316621"/>
    </source>
</evidence>
<dbReference type="AlphaFoldDB" id="A0A4Y7IWJ1"/>
<dbReference type="EMBL" id="CM010716">
    <property type="protein sequence ID" value="RZC52082.1"/>
    <property type="molecule type" value="Genomic_DNA"/>
</dbReference>
<keyword evidence="2" id="KW-1185">Reference proteome</keyword>
<name>A0A4Y7IWJ1_PAPSO</name>
<dbReference type="Proteomes" id="UP000316621">
    <property type="component" value="Chromosome 2"/>
</dbReference>
<proteinExistence type="predicted"/>
<accession>A0A4Y7IWJ1</accession>